<dbReference type="PANTHER" id="PTHR42722">
    <property type="entry name" value="LEUCINE DEHYDROGENASE"/>
    <property type="match status" value="1"/>
</dbReference>
<dbReference type="InterPro" id="IPR006095">
    <property type="entry name" value="Glu/Leu/Phe/Val/Trp_DH"/>
</dbReference>
<keyword evidence="3 5" id="KW-0520">NAD</keyword>
<dbReference type="GO" id="GO:0006520">
    <property type="term" value="P:amino acid metabolic process"/>
    <property type="evidence" value="ECO:0007669"/>
    <property type="project" value="InterPro"/>
</dbReference>
<dbReference type="SUPFAM" id="SSF51735">
    <property type="entry name" value="NAD(P)-binding Rossmann-fold domains"/>
    <property type="match status" value="1"/>
</dbReference>
<dbReference type="GO" id="GO:0000166">
    <property type="term" value="F:nucleotide binding"/>
    <property type="evidence" value="ECO:0007669"/>
    <property type="project" value="UniProtKB-KW"/>
</dbReference>
<reference evidence="9" key="1">
    <citation type="submission" date="2017-09" db="EMBL/GenBank/DDBJ databases">
        <title>Depth-based differentiation of microbial function through sediment-hosted aquifers and enrichment of novel symbionts in the deep terrestrial subsurface.</title>
        <authorList>
            <person name="Probst A.J."/>
            <person name="Ladd B."/>
            <person name="Jarett J.K."/>
            <person name="Geller-Mcgrath D.E."/>
            <person name="Sieber C.M.K."/>
            <person name="Emerson J.B."/>
            <person name="Anantharaman K."/>
            <person name="Thomas B.C."/>
            <person name="Malmstrom R."/>
            <person name="Stieglmeier M."/>
            <person name="Klingl A."/>
            <person name="Woyke T."/>
            <person name="Ryan C.M."/>
            <person name="Banfield J.F."/>
        </authorList>
    </citation>
    <scope>NUCLEOTIDE SEQUENCE [LARGE SCALE GENOMIC DNA]</scope>
</reference>
<evidence type="ECO:0000256" key="2">
    <source>
        <dbReference type="ARBA" id="ARBA00023002"/>
    </source>
</evidence>
<dbReference type="Pfam" id="PF00208">
    <property type="entry name" value="ELFV_dehydrog"/>
    <property type="match status" value="1"/>
</dbReference>
<comment type="caution">
    <text evidence="8">The sequence shown here is derived from an EMBL/GenBank/DDBJ whole genome shotgun (WGS) entry which is preliminary data.</text>
</comment>
<dbReference type="InterPro" id="IPR006096">
    <property type="entry name" value="Glu/Leu/Phe/Val/Trp_DH_C"/>
</dbReference>
<keyword evidence="5" id="KW-0547">Nucleotide-binding</keyword>
<dbReference type="GO" id="GO:0016639">
    <property type="term" value="F:oxidoreductase activity, acting on the CH-NH2 group of donors, NAD or NADP as acceptor"/>
    <property type="evidence" value="ECO:0007669"/>
    <property type="project" value="InterPro"/>
</dbReference>
<dbReference type="EMBL" id="PFCO01000003">
    <property type="protein sequence ID" value="PIR69687.1"/>
    <property type="molecule type" value="Genomic_DNA"/>
</dbReference>
<dbReference type="PANTHER" id="PTHR42722:SF1">
    <property type="entry name" value="VALINE DEHYDROGENASE"/>
    <property type="match status" value="1"/>
</dbReference>
<dbReference type="Gene3D" id="3.40.50.720">
    <property type="entry name" value="NAD(P)-binding Rossmann-like Domain"/>
    <property type="match status" value="1"/>
</dbReference>
<dbReference type="Pfam" id="PF02812">
    <property type="entry name" value="ELFV_dehydrog_N"/>
    <property type="match status" value="1"/>
</dbReference>
<dbReference type="PRINTS" id="PR00082">
    <property type="entry name" value="GLFDHDRGNASE"/>
</dbReference>
<proteinExistence type="inferred from homology"/>
<dbReference type="InterPro" id="IPR046346">
    <property type="entry name" value="Aminoacid_DH-like_N_sf"/>
</dbReference>
<dbReference type="PIRSF" id="PIRSF000188">
    <property type="entry name" value="Phe_leu_dh"/>
    <property type="match status" value="1"/>
</dbReference>
<keyword evidence="2 6" id="KW-0560">Oxidoreductase</keyword>
<sequence>MHILSDDKVRNHPDFDNHVMVIHITRERFGLEGIIAIHDVTFGDGTGGTRFWPYLTMHDALSDVLPLSRDMTYKSVIAGVPWGGAKAVLIGNPEKDKTDDLVRAYAYCVDKLRGMFNTGEDMNFHVSDIDTMAEITTHVFGRSVRRHKDGVVGGGDPSLSTKHGVLCGIQVVLEFLYGDRSFSGRSFCVQGVGATGLPIAKALAEGGGTVFISDMKPEAVERAMKEISGQVVAIPSDAAHQMACDVFVPCAGGGIINKHSVDEFDCRAIAGSANCIFTKSTTQYADYLHHTRNILVAPAYVINGGGLIHIYHEKIGFNAEAVLQDVEKIGGRLTHIFRQSMLTGRSPYQISDEIVERKLHDEESKHLKIGT</sequence>
<evidence type="ECO:0000256" key="1">
    <source>
        <dbReference type="ARBA" id="ARBA00006382"/>
    </source>
</evidence>
<evidence type="ECO:0000313" key="8">
    <source>
        <dbReference type="EMBL" id="PIR69687.1"/>
    </source>
</evidence>
<evidence type="ECO:0000256" key="6">
    <source>
        <dbReference type="RuleBase" id="RU004417"/>
    </source>
</evidence>
<dbReference type="InterPro" id="IPR033524">
    <property type="entry name" value="Glu/Leu/Phe/Val_DH_AS"/>
</dbReference>
<dbReference type="Gene3D" id="3.40.50.10860">
    <property type="entry name" value="Leucine Dehydrogenase, chain A, domain 1"/>
    <property type="match status" value="1"/>
</dbReference>
<dbReference type="InterPro" id="IPR006097">
    <property type="entry name" value="Glu/Leu/Phe/Val/Trp_DH_dimer"/>
</dbReference>
<evidence type="ECO:0000313" key="9">
    <source>
        <dbReference type="Proteomes" id="UP000231503"/>
    </source>
</evidence>
<dbReference type="SMART" id="SM00839">
    <property type="entry name" value="ELFV_dehydrog"/>
    <property type="match status" value="1"/>
</dbReference>
<organism evidence="8 9">
    <name type="scientific">Candidatus Niyogibacteria bacterium CG10_big_fil_rev_8_21_14_0_10_46_36</name>
    <dbReference type="NCBI Taxonomy" id="1974726"/>
    <lineage>
        <taxon>Bacteria</taxon>
        <taxon>Candidatus Niyogiibacteriota</taxon>
    </lineage>
</organism>
<feature type="domain" description="Glutamate/phenylalanine/leucine/valine/L-tryptophan dehydrogenase C-terminal" evidence="7">
    <location>
        <begin position="155"/>
        <end position="365"/>
    </location>
</feature>
<dbReference type="InterPro" id="IPR016211">
    <property type="entry name" value="Glu/Phe/Leu/Val/Trp_DH_bac/arc"/>
</dbReference>
<name>A0A2H0TDS1_9BACT</name>
<evidence type="ECO:0000259" key="7">
    <source>
        <dbReference type="SMART" id="SM00839"/>
    </source>
</evidence>
<feature type="binding site" evidence="5">
    <location>
        <begin position="191"/>
        <end position="196"/>
    </location>
    <ligand>
        <name>NAD(+)</name>
        <dbReference type="ChEBI" id="CHEBI:57540"/>
    </ligand>
</feature>
<evidence type="ECO:0000256" key="3">
    <source>
        <dbReference type="ARBA" id="ARBA00023027"/>
    </source>
</evidence>
<dbReference type="CDD" id="cd01075">
    <property type="entry name" value="NAD_bind_Leu_Phe_Val_DH"/>
    <property type="match status" value="1"/>
</dbReference>
<dbReference type="InterPro" id="IPR036291">
    <property type="entry name" value="NAD(P)-bd_dom_sf"/>
</dbReference>
<dbReference type="SUPFAM" id="SSF53223">
    <property type="entry name" value="Aminoacid dehydrogenase-like, N-terminal domain"/>
    <property type="match status" value="1"/>
</dbReference>
<dbReference type="PROSITE" id="PS00074">
    <property type="entry name" value="GLFV_DEHYDROGENASE"/>
    <property type="match status" value="1"/>
</dbReference>
<comment type="similarity">
    <text evidence="1 6">Belongs to the Glu/Leu/Phe/Val dehydrogenases family.</text>
</comment>
<evidence type="ECO:0000256" key="5">
    <source>
        <dbReference type="PIRSR" id="PIRSR000188-2"/>
    </source>
</evidence>
<evidence type="ECO:0000256" key="4">
    <source>
        <dbReference type="PIRSR" id="PIRSR000188-1"/>
    </source>
</evidence>
<protein>
    <recommendedName>
        <fullName evidence="7">Glutamate/phenylalanine/leucine/valine/L-tryptophan dehydrogenase C-terminal domain-containing protein</fullName>
    </recommendedName>
</protein>
<dbReference type="Proteomes" id="UP000231503">
    <property type="component" value="Unassembled WGS sequence"/>
</dbReference>
<feature type="active site" description="Proton donor/acceptor" evidence="4">
    <location>
        <position position="86"/>
    </location>
</feature>
<accession>A0A2H0TDS1</accession>
<dbReference type="AlphaFoldDB" id="A0A2H0TDS1"/>
<gene>
    <name evidence="8" type="ORF">COU47_01175</name>
</gene>